<proteinExistence type="predicted"/>
<evidence type="ECO:0000256" key="4">
    <source>
        <dbReference type="ARBA" id="ARBA00022833"/>
    </source>
</evidence>
<dbReference type="SUPFAM" id="SSF57850">
    <property type="entry name" value="RING/U-box"/>
    <property type="match status" value="1"/>
</dbReference>
<name>A0A815S1L2_9BILA</name>
<evidence type="ECO:0000256" key="1">
    <source>
        <dbReference type="ARBA" id="ARBA00022723"/>
    </source>
</evidence>
<dbReference type="InterPro" id="IPR001841">
    <property type="entry name" value="Znf_RING"/>
</dbReference>
<dbReference type="AlphaFoldDB" id="A0A815S1L2"/>
<dbReference type="InterPro" id="IPR017907">
    <property type="entry name" value="Znf_RING_CS"/>
</dbReference>
<organism evidence="7 9">
    <name type="scientific">Adineta steineri</name>
    <dbReference type="NCBI Taxonomy" id="433720"/>
    <lineage>
        <taxon>Eukaryota</taxon>
        <taxon>Metazoa</taxon>
        <taxon>Spiralia</taxon>
        <taxon>Gnathifera</taxon>
        <taxon>Rotifera</taxon>
        <taxon>Eurotatoria</taxon>
        <taxon>Bdelloidea</taxon>
        <taxon>Adinetida</taxon>
        <taxon>Adinetidae</taxon>
        <taxon>Adineta</taxon>
    </lineage>
</organism>
<comment type="caution">
    <text evidence="7">The sequence shown here is derived from an EMBL/GenBank/DDBJ whole genome shotgun (WGS) entry which is preliminary data.</text>
</comment>
<dbReference type="OrthoDB" id="438726at2759"/>
<dbReference type="Pfam" id="PF13516">
    <property type="entry name" value="LRR_6"/>
    <property type="match status" value="3"/>
</dbReference>
<reference evidence="7" key="1">
    <citation type="submission" date="2021-02" db="EMBL/GenBank/DDBJ databases">
        <authorList>
            <person name="Nowell W R."/>
        </authorList>
    </citation>
    <scope>NUCLEOTIDE SEQUENCE</scope>
</reference>
<keyword evidence="1" id="KW-0479">Metal-binding</keyword>
<dbReference type="InterPro" id="IPR001611">
    <property type="entry name" value="Leu-rich_rpt"/>
</dbReference>
<evidence type="ECO:0000256" key="2">
    <source>
        <dbReference type="ARBA" id="ARBA00022737"/>
    </source>
</evidence>
<protein>
    <recommendedName>
        <fullName evidence="6">RING-type domain-containing protein</fullName>
    </recommendedName>
</protein>
<feature type="domain" description="RING-type" evidence="6">
    <location>
        <begin position="21"/>
        <end position="60"/>
    </location>
</feature>
<keyword evidence="2" id="KW-0677">Repeat</keyword>
<keyword evidence="4" id="KW-0862">Zinc</keyword>
<dbReference type="InterPro" id="IPR018957">
    <property type="entry name" value="Znf_C3HC4_RING-type"/>
</dbReference>
<evidence type="ECO:0000259" key="6">
    <source>
        <dbReference type="PROSITE" id="PS50089"/>
    </source>
</evidence>
<keyword evidence="3 5" id="KW-0863">Zinc-finger</keyword>
<dbReference type="PROSITE" id="PS50089">
    <property type="entry name" value="ZF_RING_2"/>
    <property type="match status" value="1"/>
</dbReference>
<dbReference type="Gene3D" id="3.30.40.10">
    <property type="entry name" value="Zinc/RING finger domain, C3HC4 (zinc finger)"/>
    <property type="match status" value="1"/>
</dbReference>
<dbReference type="Pfam" id="PF00097">
    <property type="entry name" value="zf-C3HC4"/>
    <property type="match status" value="1"/>
</dbReference>
<gene>
    <name evidence="8" type="ORF">OKA104_LOCUS33253</name>
    <name evidence="7" type="ORF">VCS650_LOCUS41341</name>
</gene>
<dbReference type="InterPro" id="IPR052201">
    <property type="entry name" value="LRR-containing_regulator"/>
</dbReference>
<dbReference type="PROSITE" id="PS51450">
    <property type="entry name" value="LRR"/>
    <property type="match status" value="1"/>
</dbReference>
<dbReference type="SUPFAM" id="SSF52047">
    <property type="entry name" value="RNI-like"/>
    <property type="match status" value="1"/>
</dbReference>
<dbReference type="Gene3D" id="3.80.10.10">
    <property type="entry name" value="Ribonuclease Inhibitor"/>
    <property type="match status" value="1"/>
</dbReference>
<evidence type="ECO:0000313" key="8">
    <source>
        <dbReference type="EMBL" id="CAF4058843.1"/>
    </source>
</evidence>
<dbReference type="PROSITE" id="PS00518">
    <property type="entry name" value="ZF_RING_1"/>
    <property type="match status" value="1"/>
</dbReference>
<sequence length="381" mass="42779">MANVNKYEYENEQSIDKNLQCIICNEPFIDPVVTPCHHSFCCQCLDKWLHNYNSTCPTCREKIPRNSPTPITLLSFLCMLNQILVKCKLCGQSNIQRGNFQDHIDRNCPKTTNNCSSTNLYNLWNELPGETETYSSTCTSQLSGYELIESNTTTARLGMTVHDSIFHVQQINGNIIIMHVKSERNHLSSQEIAAASREVIINKECTHLNLFDHQIFPENVSLIASALSPDTLLTSLELGKCSLSDAGVRILVESLSMQNSLKCLDLYDNSITDIGAEYLVEMLRTNKSLTQLKVAYNKISNEGVEILAHVLIHNNSTLKRLSLAGNKLMDDSSSDSICNINRLNQTLKMLNVEDCNLISYGPPVIILCKLTNFRLGLEILL</sequence>
<dbReference type="SMART" id="SM00184">
    <property type="entry name" value="RING"/>
    <property type="match status" value="1"/>
</dbReference>
<evidence type="ECO:0000256" key="3">
    <source>
        <dbReference type="ARBA" id="ARBA00022771"/>
    </source>
</evidence>
<evidence type="ECO:0000313" key="9">
    <source>
        <dbReference type="Proteomes" id="UP000663891"/>
    </source>
</evidence>
<dbReference type="InterPro" id="IPR032675">
    <property type="entry name" value="LRR_dom_sf"/>
</dbReference>
<dbReference type="PANTHER" id="PTHR24111">
    <property type="entry name" value="LEUCINE-RICH REPEAT-CONTAINING PROTEIN 34"/>
    <property type="match status" value="1"/>
</dbReference>
<dbReference type="EMBL" id="CAJNON010001763">
    <property type="protein sequence ID" value="CAF1484194.1"/>
    <property type="molecule type" value="Genomic_DNA"/>
</dbReference>
<dbReference type="EMBL" id="CAJOAY010004190">
    <property type="protein sequence ID" value="CAF4058843.1"/>
    <property type="molecule type" value="Genomic_DNA"/>
</dbReference>
<evidence type="ECO:0000313" key="7">
    <source>
        <dbReference type="EMBL" id="CAF1484194.1"/>
    </source>
</evidence>
<dbReference type="Proteomes" id="UP000663881">
    <property type="component" value="Unassembled WGS sequence"/>
</dbReference>
<evidence type="ECO:0000256" key="5">
    <source>
        <dbReference type="PROSITE-ProRule" id="PRU00175"/>
    </source>
</evidence>
<dbReference type="SMART" id="SM00368">
    <property type="entry name" value="LRR_RI"/>
    <property type="match status" value="4"/>
</dbReference>
<dbReference type="PANTHER" id="PTHR24111:SF0">
    <property type="entry name" value="LEUCINE-RICH REPEAT-CONTAINING PROTEIN"/>
    <property type="match status" value="1"/>
</dbReference>
<dbReference type="Proteomes" id="UP000663891">
    <property type="component" value="Unassembled WGS sequence"/>
</dbReference>
<dbReference type="GO" id="GO:0008270">
    <property type="term" value="F:zinc ion binding"/>
    <property type="evidence" value="ECO:0007669"/>
    <property type="project" value="UniProtKB-KW"/>
</dbReference>
<dbReference type="InterPro" id="IPR013083">
    <property type="entry name" value="Znf_RING/FYVE/PHD"/>
</dbReference>
<accession>A0A815S1L2</accession>